<gene>
    <name evidence="2" type="primary">draG</name>
    <name evidence="2" type="ordered locus">GSU2800</name>
</gene>
<dbReference type="SUPFAM" id="SSF101478">
    <property type="entry name" value="ADP-ribosylglycohydrolase"/>
    <property type="match status" value="1"/>
</dbReference>
<dbReference type="InterPro" id="IPR050792">
    <property type="entry name" value="ADP-ribosylglycohydrolase"/>
</dbReference>
<dbReference type="RefSeq" id="WP_010943427.1">
    <property type="nucleotide sequence ID" value="NC_002939.5"/>
</dbReference>
<dbReference type="AlphaFoldDB" id="Q749E3"/>
<dbReference type="KEGG" id="gsu:GSU2800"/>
<organism evidence="2 3">
    <name type="scientific">Geobacter sulfurreducens (strain ATCC 51573 / DSM 12127 / PCA)</name>
    <dbReference type="NCBI Taxonomy" id="243231"/>
    <lineage>
        <taxon>Bacteria</taxon>
        <taxon>Pseudomonadati</taxon>
        <taxon>Thermodesulfobacteriota</taxon>
        <taxon>Desulfuromonadia</taxon>
        <taxon>Geobacterales</taxon>
        <taxon>Geobacteraceae</taxon>
        <taxon>Geobacter</taxon>
    </lineage>
</organism>
<evidence type="ECO:0000313" key="2">
    <source>
        <dbReference type="EMBL" id="AAR36194.1"/>
    </source>
</evidence>
<dbReference type="STRING" id="243231.GSU2800"/>
<dbReference type="Gene3D" id="1.10.4080.10">
    <property type="entry name" value="ADP-ribosylation/Crystallin J1"/>
    <property type="match status" value="1"/>
</dbReference>
<dbReference type="Pfam" id="PF03747">
    <property type="entry name" value="ADP_ribosyl_GH"/>
    <property type="match status" value="1"/>
</dbReference>
<evidence type="ECO:0000313" key="3">
    <source>
        <dbReference type="Proteomes" id="UP000000577"/>
    </source>
</evidence>
<reference evidence="2 3" key="1">
    <citation type="journal article" date="2003" name="Science">
        <title>Genome of Geobacter sulfurreducens: metal reduction in subsurface environments.</title>
        <authorList>
            <person name="Methe B.A."/>
            <person name="Nelson K.E."/>
            <person name="Eisen J.A."/>
            <person name="Paulsen I.T."/>
            <person name="Nelson W."/>
            <person name="Heidelberg J.F."/>
            <person name="Wu D."/>
            <person name="Wu M."/>
            <person name="Ward N."/>
            <person name="Beanan M.J."/>
            <person name="Dodson R.J."/>
            <person name="Madupu R."/>
            <person name="Brinkac L.M."/>
            <person name="Daugherty S.C."/>
            <person name="DeBoy R.T."/>
            <person name="Durkin A.S."/>
            <person name="Gwinn M."/>
            <person name="Kolonay J.F."/>
            <person name="Sullivan S.A."/>
            <person name="Haft D.H."/>
            <person name="Selengut J."/>
            <person name="Davidsen T.M."/>
            <person name="Zafar N."/>
            <person name="White O."/>
            <person name="Tran B."/>
            <person name="Romero C."/>
            <person name="Forberger H.A."/>
            <person name="Weidman J."/>
            <person name="Khouri H."/>
            <person name="Feldblyum T.V."/>
            <person name="Utterback T.R."/>
            <person name="Van Aken S.E."/>
            <person name="Lovley D.R."/>
            <person name="Fraser C.M."/>
        </authorList>
    </citation>
    <scope>NUCLEOTIDE SEQUENCE [LARGE SCALE GENOMIC DNA]</scope>
    <source>
        <strain evidence="3">ATCC 51573 / DSM 12127 / PCA</strain>
    </source>
</reference>
<feature type="binding site" evidence="1">
    <location>
        <position position="247"/>
    </location>
    <ligand>
        <name>Mg(2+)</name>
        <dbReference type="ChEBI" id="CHEBI:18420"/>
        <label>1</label>
    </ligand>
</feature>
<dbReference type="PATRIC" id="fig|243231.5.peg.2821"/>
<dbReference type="SMR" id="Q749E3"/>
<sequence>MTFSCEPAELRSRAKAAFIGLAVGDALGAPVEFMTTGEIKAKHGVLREIVGGGWLRLKPGQVTDDTDMSLCVARGVAKAGEWNLTAIAEEFAAWLRSKPVDVGDTCRRGIRNYMLKGLLETPFNQWDAGNGAAMRMLPTALFTMGDDNLLCRCAVEQGHLTHNHPLSDAACITLGRLVHLSVLGFSKPRLRREADRLTESHPTFSFEPYRGLATGYVVDTMQTVLHFFFRGRDFEECLVSTVNQGGDADTTGAIIGMVAGAYYGMEEIPRRWLKKMDRQVLDEIDTLSDLLISLSPALRSGNGILLPPA</sequence>
<feature type="binding site" evidence="1">
    <location>
        <position position="250"/>
    </location>
    <ligand>
        <name>Mg(2+)</name>
        <dbReference type="ChEBI" id="CHEBI:18420"/>
        <label>1</label>
    </ligand>
</feature>
<dbReference type="FunCoup" id="Q749E3">
    <property type="interactions" value="185"/>
</dbReference>
<feature type="binding site" evidence="1">
    <location>
        <position position="249"/>
    </location>
    <ligand>
        <name>Mg(2+)</name>
        <dbReference type="ChEBI" id="CHEBI:18420"/>
        <label>1</label>
    </ligand>
</feature>
<dbReference type="InterPro" id="IPR013479">
    <property type="entry name" value="ADP-ribosyl_diN_reduct_hydro"/>
</dbReference>
<dbReference type="InterPro" id="IPR036705">
    <property type="entry name" value="Ribosyl_crysJ1_sf"/>
</dbReference>
<accession>Q749E3</accession>
<comment type="cofactor">
    <cofactor evidence="1">
        <name>Mg(2+)</name>
        <dbReference type="ChEBI" id="CHEBI:18420"/>
    </cofactor>
    <text evidence="1">Binds 2 magnesium ions per subunit.</text>
</comment>
<dbReference type="OrthoDB" id="9806482at2"/>
<dbReference type="EMBL" id="AE017180">
    <property type="protein sequence ID" value="AAR36194.1"/>
    <property type="molecule type" value="Genomic_DNA"/>
</dbReference>
<evidence type="ECO:0000256" key="1">
    <source>
        <dbReference type="PIRSR" id="PIRSR605502-1"/>
    </source>
</evidence>
<feature type="binding site" evidence="1">
    <location>
        <position position="63"/>
    </location>
    <ligand>
        <name>Mg(2+)</name>
        <dbReference type="ChEBI" id="CHEBI:18420"/>
        <label>1</label>
    </ligand>
</feature>
<dbReference type="GO" id="GO:0046872">
    <property type="term" value="F:metal ion binding"/>
    <property type="evidence" value="ECO:0007669"/>
    <property type="project" value="UniProtKB-KW"/>
</dbReference>
<dbReference type="NCBIfam" id="TIGR02662">
    <property type="entry name" value="dinitro_DRAG"/>
    <property type="match status" value="1"/>
</dbReference>
<dbReference type="InterPro" id="IPR005502">
    <property type="entry name" value="Ribosyl_crysJ1"/>
</dbReference>
<dbReference type="eggNOG" id="COG1397">
    <property type="taxonomic scope" value="Bacteria"/>
</dbReference>
<feature type="binding site" evidence="1">
    <location>
        <position position="65"/>
    </location>
    <ligand>
        <name>Mg(2+)</name>
        <dbReference type="ChEBI" id="CHEBI:18420"/>
        <label>1</label>
    </ligand>
</feature>
<dbReference type="PANTHER" id="PTHR16222">
    <property type="entry name" value="ADP-RIBOSYLGLYCOHYDROLASE"/>
    <property type="match status" value="1"/>
</dbReference>
<keyword evidence="3" id="KW-1185">Reference proteome</keyword>
<name>Q749E3_GEOSL</name>
<dbReference type="PANTHER" id="PTHR16222:SF12">
    <property type="entry name" value="ADP-RIBOSYLGLYCOHYDROLASE-RELATED"/>
    <property type="match status" value="1"/>
</dbReference>
<keyword evidence="1" id="KW-0479">Metal-binding</keyword>
<feature type="binding site" evidence="1">
    <location>
        <position position="64"/>
    </location>
    <ligand>
        <name>Mg(2+)</name>
        <dbReference type="ChEBI" id="CHEBI:18420"/>
        <label>1</label>
    </ligand>
</feature>
<reference evidence="2 3" key="2">
    <citation type="journal article" date="2012" name="BMC Genomics">
        <title>Comparative genomic analysis of Geobacter sulfurreducens KN400, a strain with enhanced capacity for extracellular electron transfer and electricity production.</title>
        <authorList>
            <person name="Butler J.E."/>
            <person name="Young N.D."/>
            <person name="Aklujkar M."/>
            <person name="Lovley D.R."/>
        </authorList>
    </citation>
    <scope>NUCLEOTIDE SEQUENCE [LARGE SCALE GENOMIC DNA]</scope>
    <source>
        <strain evidence="3">ATCC 51573 / DSM 12127 / PCA</strain>
    </source>
</reference>
<dbReference type="HOGENOM" id="CLU_024566_8_2_7"/>
<proteinExistence type="predicted"/>
<protein>
    <submittedName>
        <fullName evidence="2">ADP-ribosyl-(Nitrogenase)-activating glycohydrolase</fullName>
    </submittedName>
</protein>
<dbReference type="InParanoid" id="Q749E3"/>
<dbReference type="Proteomes" id="UP000000577">
    <property type="component" value="Chromosome"/>
</dbReference>
<keyword evidence="1" id="KW-0460">Magnesium</keyword>
<dbReference type="EnsemblBacteria" id="AAR36194">
    <property type="protein sequence ID" value="AAR36194"/>
    <property type="gene ID" value="GSU2800"/>
</dbReference>